<dbReference type="InterPro" id="IPR034182">
    <property type="entry name" value="Kexin/furin"/>
</dbReference>
<evidence type="ECO:0000256" key="11">
    <source>
        <dbReference type="PIRSR" id="PIRSR615500-1"/>
    </source>
</evidence>
<dbReference type="Proteomes" id="UP000008144">
    <property type="component" value="Unassembled WGS sequence"/>
</dbReference>
<dbReference type="GeneTree" id="ENSGT00940000167869"/>
<dbReference type="InterPro" id="IPR008979">
    <property type="entry name" value="Galactose-bd-like_sf"/>
</dbReference>
<keyword evidence="5 14" id="KW-0732">Signal</keyword>
<evidence type="ECO:0000256" key="1">
    <source>
        <dbReference type="ARBA" id="ARBA00004308"/>
    </source>
</evidence>
<name>F6YWW9_CIOIN</name>
<dbReference type="FunFam" id="3.30.70.850:FF:000001">
    <property type="entry name" value="Proprotein convertase subtilisin/kexin type 5"/>
    <property type="match status" value="1"/>
</dbReference>
<evidence type="ECO:0000256" key="10">
    <source>
        <dbReference type="ARBA" id="ARBA00023180"/>
    </source>
</evidence>
<keyword evidence="8" id="KW-0472">Membrane</keyword>
<evidence type="ECO:0000256" key="13">
    <source>
        <dbReference type="SAM" id="MobiDB-lite"/>
    </source>
</evidence>
<keyword evidence="17" id="KW-1185">Reference proteome</keyword>
<keyword evidence="9" id="KW-0865">Zymogen</keyword>
<dbReference type="Pfam" id="PF01483">
    <property type="entry name" value="P_proprotein"/>
    <property type="match status" value="1"/>
</dbReference>
<dbReference type="InterPro" id="IPR023827">
    <property type="entry name" value="Peptidase_S8_Asp-AS"/>
</dbReference>
<evidence type="ECO:0000256" key="5">
    <source>
        <dbReference type="ARBA" id="ARBA00022729"/>
    </source>
</evidence>
<dbReference type="PANTHER" id="PTHR42884:SF3">
    <property type="entry name" value="FURIN-LIKE PROTEASE 1, ISOFORMS 1_1-X_2"/>
    <property type="match status" value="1"/>
</dbReference>
<feature type="active site" description="Charge relay system" evidence="11 12">
    <location>
        <position position="378"/>
    </location>
</feature>
<feature type="domain" description="P/Homo B" evidence="15">
    <location>
        <begin position="455"/>
        <end position="593"/>
    </location>
</feature>
<dbReference type="InParanoid" id="F6YWW9"/>
<dbReference type="Gene3D" id="3.30.70.850">
    <property type="entry name" value="Peptidase S8, pro-domain"/>
    <property type="match status" value="1"/>
</dbReference>
<dbReference type="InterPro" id="IPR032815">
    <property type="entry name" value="S8_pro-domain"/>
</dbReference>
<dbReference type="Gene3D" id="3.40.50.200">
    <property type="entry name" value="Peptidase S8/S53 domain"/>
    <property type="match status" value="1"/>
</dbReference>
<feature type="signal peptide" evidence="14">
    <location>
        <begin position="1"/>
        <end position="23"/>
    </location>
</feature>
<dbReference type="InterPro" id="IPR002884">
    <property type="entry name" value="P_dom"/>
</dbReference>
<dbReference type="FunFam" id="2.60.120.260:FF:000034">
    <property type="entry name" value="furin isoform X2"/>
    <property type="match status" value="1"/>
</dbReference>
<evidence type="ECO:0000256" key="7">
    <source>
        <dbReference type="ARBA" id="ARBA00022825"/>
    </source>
</evidence>
<dbReference type="InterPro" id="IPR036852">
    <property type="entry name" value="Peptidase_S8/S53_dom_sf"/>
</dbReference>
<dbReference type="Gene3D" id="2.60.120.260">
    <property type="entry name" value="Galactose-binding domain-like"/>
    <property type="match status" value="1"/>
</dbReference>
<dbReference type="Ensembl" id="ENSCINT00000012580.3">
    <property type="protein sequence ID" value="ENSCINP00000012580.3"/>
    <property type="gene ID" value="ENSCING00000006088.3"/>
</dbReference>
<dbReference type="Pfam" id="PF00082">
    <property type="entry name" value="Peptidase_S8"/>
    <property type="match status" value="1"/>
</dbReference>
<dbReference type="Pfam" id="PF16470">
    <property type="entry name" value="S8_pro-domain"/>
    <property type="match status" value="1"/>
</dbReference>
<organism evidence="16 17">
    <name type="scientific">Ciona intestinalis</name>
    <name type="common">Transparent sea squirt</name>
    <name type="synonym">Ascidia intestinalis</name>
    <dbReference type="NCBI Taxonomy" id="7719"/>
    <lineage>
        <taxon>Eukaryota</taxon>
        <taxon>Metazoa</taxon>
        <taxon>Chordata</taxon>
        <taxon>Tunicata</taxon>
        <taxon>Ascidiacea</taxon>
        <taxon>Phlebobranchia</taxon>
        <taxon>Cionidae</taxon>
        <taxon>Ciona</taxon>
    </lineage>
</organism>
<dbReference type="PROSITE" id="PS51829">
    <property type="entry name" value="P_HOMO_B"/>
    <property type="match status" value="1"/>
</dbReference>
<protein>
    <recommendedName>
        <fullName evidence="15">P/Homo B domain-containing protein</fullName>
    </recommendedName>
</protein>
<dbReference type="PROSITE" id="PS00136">
    <property type="entry name" value="SUBTILASE_ASP"/>
    <property type="match status" value="1"/>
</dbReference>
<evidence type="ECO:0000313" key="16">
    <source>
        <dbReference type="Ensembl" id="ENSCINP00000012580.3"/>
    </source>
</evidence>
<feature type="active site" description="Charge relay system" evidence="11 12">
    <location>
        <position position="202"/>
    </location>
</feature>
<feature type="active site" description="Charge relay system" evidence="11 12">
    <location>
        <position position="161"/>
    </location>
</feature>
<reference evidence="16" key="3">
    <citation type="submission" date="2025-09" db="UniProtKB">
        <authorList>
            <consortium name="Ensembl"/>
        </authorList>
    </citation>
    <scope>IDENTIFICATION</scope>
</reference>
<dbReference type="PROSITE" id="PS00138">
    <property type="entry name" value="SUBTILASE_SER"/>
    <property type="match status" value="1"/>
</dbReference>
<evidence type="ECO:0000256" key="9">
    <source>
        <dbReference type="ARBA" id="ARBA00023145"/>
    </source>
</evidence>
<dbReference type="PANTHER" id="PTHR42884">
    <property type="entry name" value="PROPROTEIN CONVERTASE SUBTILISIN/KEXIN-RELATED"/>
    <property type="match status" value="1"/>
</dbReference>
<dbReference type="InterPro" id="IPR009030">
    <property type="entry name" value="Growth_fac_rcpt_cys_sf"/>
</dbReference>
<dbReference type="GO" id="GO:0005802">
    <property type="term" value="C:trans-Golgi network"/>
    <property type="evidence" value="ECO:0000318"/>
    <property type="project" value="GO_Central"/>
</dbReference>
<reference evidence="16" key="2">
    <citation type="submission" date="2025-08" db="UniProtKB">
        <authorList>
            <consortium name="Ensembl"/>
        </authorList>
    </citation>
    <scope>IDENTIFICATION</scope>
</reference>
<keyword evidence="7 12" id="KW-0720">Serine protease</keyword>
<keyword evidence="4" id="KW-0165">Cleavage on pair of basic residues</keyword>
<dbReference type="PROSITE" id="PS00137">
    <property type="entry name" value="SUBTILASE_HIS"/>
    <property type="match status" value="1"/>
</dbReference>
<comment type="subcellular location">
    <subcellularLocation>
        <location evidence="1">Endomembrane system</location>
    </subcellularLocation>
</comment>
<dbReference type="AlphaFoldDB" id="F6YWW9"/>
<keyword evidence="6 12" id="KW-0378">Hydrolase</keyword>
<reference evidence="17" key="1">
    <citation type="journal article" date="2002" name="Science">
        <title>The draft genome of Ciona intestinalis: insights into chordate and vertebrate origins.</title>
        <authorList>
            <person name="Dehal P."/>
            <person name="Satou Y."/>
            <person name="Campbell R.K."/>
            <person name="Chapman J."/>
            <person name="Degnan B."/>
            <person name="De Tomaso A."/>
            <person name="Davidson B."/>
            <person name="Di Gregorio A."/>
            <person name="Gelpke M."/>
            <person name="Goodstein D.M."/>
            <person name="Harafuji N."/>
            <person name="Hastings K.E."/>
            <person name="Ho I."/>
            <person name="Hotta K."/>
            <person name="Huang W."/>
            <person name="Kawashima T."/>
            <person name="Lemaire P."/>
            <person name="Martinez D."/>
            <person name="Meinertzhagen I.A."/>
            <person name="Necula S."/>
            <person name="Nonaka M."/>
            <person name="Putnam N."/>
            <person name="Rash S."/>
            <person name="Saiga H."/>
            <person name="Satake M."/>
            <person name="Terry A."/>
            <person name="Yamada L."/>
            <person name="Wang H.G."/>
            <person name="Awazu S."/>
            <person name="Azumi K."/>
            <person name="Boore J."/>
            <person name="Branno M."/>
            <person name="Chin-Bow S."/>
            <person name="DeSantis R."/>
            <person name="Doyle S."/>
            <person name="Francino P."/>
            <person name="Keys D.N."/>
            <person name="Haga S."/>
            <person name="Hayashi H."/>
            <person name="Hino K."/>
            <person name="Imai K.S."/>
            <person name="Inaba K."/>
            <person name="Kano S."/>
            <person name="Kobayashi K."/>
            <person name="Kobayashi M."/>
            <person name="Lee B.I."/>
            <person name="Makabe K.W."/>
            <person name="Manohar C."/>
            <person name="Matassi G."/>
            <person name="Medina M."/>
            <person name="Mochizuki Y."/>
            <person name="Mount S."/>
            <person name="Morishita T."/>
            <person name="Miura S."/>
            <person name="Nakayama A."/>
            <person name="Nishizaka S."/>
            <person name="Nomoto H."/>
            <person name="Ohta F."/>
            <person name="Oishi K."/>
            <person name="Rigoutsos I."/>
            <person name="Sano M."/>
            <person name="Sasaki A."/>
            <person name="Sasakura Y."/>
            <person name="Shoguchi E."/>
            <person name="Shin-i T."/>
            <person name="Spagnuolo A."/>
            <person name="Stainier D."/>
            <person name="Suzuki M.M."/>
            <person name="Tassy O."/>
            <person name="Takatori N."/>
            <person name="Tokuoka M."/>
            <person name="Yagi K."/>
            <person name="Yoshizaki F."/>
            <person name="Wada S."/>
            <person name="Zhang C."/>
            <person name="Hyatt P.D."/>
            <person name="Larimer F."/>
            <person name="Detter C."/>
            <person name="Doggett N."/>
            <person name="Glavina T."/>
            <person name="Hawkins T."/>
            <person name="Richardson P."/>
            <person name="Lucas S."/>
            <person name="Kohara Y."/>
            <person name="Levine M."/>
            <person name="Satoh N."/>
            <person name="Rokhsar D.S."/>
        </authorList>
    </citation>
    <scope>NUCLEOTIDE SEQUENCE [LARGE SCALE GENOMIC DNA]</scope>
</reference>
<dbReference type="FunFam" id="3.40.50.200:FF:000001">
    <property type="entry name" value="Furin 2, isoform B"/>
    <property type="match status" value="1"/>
</dbReference>
<dbReference type="OMA" id="LHHACTN"/>
<evidence type="ECO:0000256" key="12">
    <source>
        <dbReference type="PROSITE-ProRule" id="PRU01240"/>
    </source>
</evidence>
<evidence type="ECO:0000313" key="17">
    <source>
        <dbReference type="Proteomes" id="UP000008144"/>
    </source>
</evidence>
<evidence type="ECO:0000259" key="15">
    <source>
        <dbReference type="PROSITE" id="PS51829"/>
    </source>
</evidence>
<dbReference type="CDD" id="cd04059">
    <property type="entry name" value="Peptidases_S8_Protein_convertases_Kexins_Furin-like"/>
    <property type="match status" value="1"/>
</dbReference>
<dbReference type="HOGENOM" id="CLU_002976_4_1_1"/>
<keyword evidence="10" id="KW-0325">Glycoprotein</keyword>
<dbReference type="SUPFAM" id="SSF57184">
    <property type="entry name" value="Growth factor receptor domain"/>
    <property type="match status" value="1"/>
</dbReference>
<dbReference type="InterPro" id="IPR038466">
    <property type="entry name" value="S8_pro-domain_sf"/>
</dbReference>
<feature type="chain" id="PRO_5003351817" description="P/Homo B domain-containing protein" evidence="14">
    <location>
        <begin position="24"/>
        <end position="688"/>
    </location>
</feature>
<proteinExistence type="inferred from homology"/>
<evidence type="ECO:0000256" key="4">
    <source>
        <dbReference type="ARBA" id="ARBA00022685"/>
    </source>
</evidence>
<dbReference type="SUPFAM" id="SSF49785">
    <property type="entry name" value="Galactose-binding domain-like"/>
    <property type="match status" value="1"/>
</dbReference>
<feature type="region of interest" description="Disordered" evidence="13">
    <location>
        <begin position="170"/>
        <end position="201"/>
    </location>
</feature>
<comment type="similarity">
    <text evidence="2">Belongs to the peptidase S8 family. Furin subfamily.</text>
</comment>
<accession>F6YWW9</accession>
<dbReference type="STRING" id="7719.ENSCINP00000012580"/>
<dbReference type="PROSITE" id="PS51892">
    <property type="entry name" value="SUBTILASE"/>
    <property type="match status" value="1"/>
</dbReference>
<dbReference type="GO" id="GO:0000139">
    <property type="term" value="C:Golgi membrane"/>
    <property type="evidence" value="ECO:0000318"/>
    <property type="project" value="GO_Central"/>
</dbReference>
<evidence type="ECO:0000256" key="8">
    <source>
        <dbReference type="ARBA" id="ARBA00023136"/>
    </source>
</evidence>
<evidence type="ECO:0000256" key="14">
    <source>
        <dbReference type="SAM" id="SignalP"/>
    </source>
</evidence>
<evidence type="ECO:0000256" key="2">
    <source>
        <dbReference type="ARBA" id="ARBA00005325"/>
    </source>
</evidence>
<dbReference type="InterPro" id="IPR022398">
    <property type="entry name" value="Peptidase_S8_His-AS"/>
</dbReference>
<dbReference type="GO" id="GO:0004252">
    <property type="term" value="F:serine-type endopeptidase activity"/>
    <property type="evidence" value="ECO:0000318"/>
    <property type="project" value="GO_Central"/>
</dbReference>
<evidence type="ECO:0000256" key="3">
    <source>
        <dbReference type="ARBA" id="ARBA00022670"/>
    </source>
</evidence>
<dbReference type="InterPro" id="IPR000209">
    <property type="entry name" value="Peptidase_S8/S53_dom"/>
</dbReference>
<dbReference type="SUPFAM" id="SSF52743">
    <property type="entry name" value="Subtilisin-like"/>
    <property type="match status" value="1"/>
</dbReference>
<dbReference type="GO" id="GO:0016486">
    <property type="term" value="P:peptide hormone processing"/>
    <property type="evidence" value="ECO:0000318"/>
    <property type="project" value="GO_Central"/>
</dbReference>
<dbReference type="InterPro" id="IPR023828">
    <property type="entry name" value="Peptidase_S8_Ser-AS"/>
</dbReference>
<dbReference type="PRINTS" id="PR00723">
    <property type="entry name" value="SUBTILISIN"/>
</dbReference>
<dbReference type="InterPro" id="IPR015500">
    <property type="entry name" value="Peptidase_S8_subtilisin-rel"/>
</dbReference>
<dbReference type="SUPFAM" id="SSF54897">
    <property type="entry name" value="Protease propeptides/inhibitors"/>
    <property type="match status" value="1"/>
</dbReference>
<sequence length="688" mass="75613">VRFCQLLFLFLLISLFLCCRSNATNTKPDVYLNEWAVEIYGGNDVADEVAAAHGFVNHGLIMKSKDFYRFSHPKLKKRSLDSSYEHHQNLLTNEKVTWAEQQRSKRRVKRDLIDFDPNTGPNDPEWSQMWYLVPTTIPSMRVVEAWNEGYSGKDVSVTILDDGIEHSHPDLHANYDPLASSDINSHDDDPAPRLNPSNENRHGTRCAGEVAAVANNGVCAIGIAFNAKIGDTGVRMLDGEVTDAVESASIGLRPEHVDIYSASWGPDDDGKTVDGPAKMAKLAFEHGVNQGREGKGSIFVWASGNGGRHQDNCNCDGYTDSIYTLSISSTTQRGTRPWYSEACSSTLAATYSSGRSGDKQIITTDLRHGCTNTHTGTSASAPLAAGICALALEANPNLTWRDMQHLVVRTAKPDGLSVDDWQQNGVGKRGAVSHAFGYGLMDAYGMVTLARNWTNVPQQNRCNISVISPEETPRILRSTEPLRVNVEVLVGCPNGEAVERLEHVQAELTLRNERRGDLTILLTSPMGTTSQLLEPRRNDISARGFTKWAFMTTHSWDEDPRGTWTLEIRDRNQRPVSGTLSLFNLVLYGTSERDWQHSTAPVSSSSTTTTTTLEAPVCARGSYLNPVTHACLSACPPGHYEAEEHEERFSGYVCRPCASLCHKCNGAKTSDCVQCVAGAQFRLSDNAC</sequence>
<keyword evidence="3 12" id="KW-0645">Protease</keyword>
<evidence type="ECO:0000256" key="6">
    <source>
        <dbReference type="ARBA" id="ARBA00022801"/>
    </source>
</evidence>